<protein>
    <submittedName>
        <fullName evidence="2">Uncharacterized protein</fullName>
    </submittedName>
</protein>
<name>A0ABN3RJH4_9ACTN</name>
<evidence type="ECO:0000256" key="1">
    <source>
        <dbReference type="SAM" id="MobiDB-lite"/>
    </source>
</evidence>
<dbReference type="Pfam" id="PF19136">
    <property type="entry name" value="DUF5819"/>
    <property type="match status" value="1"/>
</dbReference>
<proteinExistence type="predicted"/>
<dbReference type="RefSeq" id="WP_425585099.1">
    <property type="nucleotide sequence ID" value="NZ_BAAASJ010000099.1"/>
</dbReference>
<feature type="region of interest" description="Disordered" evidence="1">
    <location>
        <begin position="1"/>
        <end position="49"/>
    </location>
</feature>
<sequence>MREAGIERPGGAVLDGVVSTGTDESTNESAGRPADEFKQESMEQSPEQSEPVPILLQALTSTAAALCLATALVHVLLVFLHVTPTNSLSQQYSRQVDAWVHPLFEQNWRLFAPDPESVNRQISVRTMHTAPDGATRVSGWFDLTAVDNSAVKHNPFPSHTAQNMLRRAWSSYLETHGGDDQPRSQRALMTQQYLTNIASKRVAAHRGGNFEAIQLRVVTLPIAAPAPAGGPAPAAAAPRRAETRYLPWWKVKVDSHGN</sequence>
<accession>A0ABN3RJH4</accession>
<keyword evidence="3" id="KW-1185">Reference proteome</keyword>
<evidence type="ECO:0000313" key="3">
    <source>
        <dbReference type="Proteomes" id="UP001500151"/>
    </source>
</evidence>
<comment type="caution">
    <text evidence="2">The sequence shown here is derived from an EMBL/GenBank/DDBJ whole genome shotgun (WGS) entry which is preliminary data.</text>
</comment>
<feature type="compositionally biased region" description="Polar residues" evidence="1">
    <location>
        <begin position="19"/>
        <end position="29"/>
    </location>
</feature>
<dbReference type="Proteomes" id="UP001500151">
    <property type="component" value="Unassembled WGS sequence"/>
</dbReference>
<dbReference type="EMBL" id="BAAASJ010000099">
    <property type="protein sequence ID" value="GAA2653604.1"/>
    <property type="molecule type" value="Genomic_DNA"/>
</dbReference>
<organism evidence="2 3">
    <name type="scientific">Streptomyces vastus</name>
    <dbReference type="NCBI Taxonomy" id="285451"/>
    <lineage>
        <taxon>Bacteria</taxon>
        <taxon>Bacillati</taxon>
        <taxon>Actinomycetota</taxon>
        <taxon>Actinomycetes</taxon>
        <taxon>Kitasatosporales</taxon>
        <taxon>Streptomycetaceae</taxon>
        <taxon>Streptomyces</taxon>
    </lineage>
</organism>
<gene>
    <name evidence="2" type="ORF">GCM10010307_65320</name>
</gene>
<reference evidence="2 3" key="1">
    <citation type="journal article" date="2019" name="Int. J. Syst. Evol. Microbiol.">
        <title>The Global Catalogue of Microorganisms (GCM) 10K type strain sequencing project: providing services to taxonomists for standard genome sequencing and annotation.</title>
        <authorList>
            <consortium name="The Broad Institute Genomics Platform"/>
            <consortium name="The Broad Institute Genome Sequencing Center for Infectious Disease"/>
            <person name="Wu L."/>
            <person name="Ma J."/>
        </authorList>
    </citation>
    <scope>NUCLEOTIDE SEQUENCE [LARGE SCALE GENOMIC DNA]</scope>
    <source>
        <strain evidence="2 3">JCM 4524</strain>
    </source>
</reference>
<evidence type="ECO:0000313" key="2">
    <source>
        <dbReference type="EMBL" id="GAA2653604.1"/>
    </source>
</evidence>
<dbReference type="InterPro" id="IPR043857">
    <property type="entry name" value="DUF5819"/>
</dbReference>